<sequence>MEKKHWQRKVLQCSSVCFQNLKLKLVSNLITDCKLQAGNHRLLETNGPSAVNSTSTPYH</sequence>
<organism evidence="1">
    <name type="scientific">Anguilla anguilla</name>
    <name type="common">European freshwater eel</name>
    <name type="synonym">Muraena anguilla</name>
    <dbReference type="NCBI Taxonomy" id="7936"/>
    <lineage>
        <taxon>Eukaryota</taxon>
        <taxon>Metazoa</taxon>
        <taxon>Chordata</taxon>
        <taxon>Craniata</taxon>
        <taxon>Vertebrata</taxon>
        <taxon>Euteleostomi</taxon>
        <taxon>Actinopterygii</taxon>
        <taxon>Neopterygii</taxon>
        <taxon>Teleostei</taxon>
        <taxon>Anguilliformes</taxon>
        <taxon>Anguillidae</taxon>
        <taxon>Anguilla</taxon>
    </lineage>
</organism>
<dbReference type="AlphaFoldDB" id="A0A0E9XCT9"/>
<reference evidence="1" key="2">
    <citation type="journal article" date="2015" name="Fish Shellfish Immunol.">
        <title>Early steps in the European eel (Anguilla anguilla)-Vibrio vulnificus interaction in the gills: Role of the RtxA13 toxin.</title>
        <authorList>
            <person name="Callol A."/>
            <person name="Pajuelo D."/>
            <person name="Ebbesson L."/>
            <person name="Teles M."/>
            <person name="MacKenzie S."/>
            <person name="Amaro C."/>
        </authorList>
    </citation>
    <scope>NUCLEOTIDE SEQUENCE</scope>
</reference>
<evidence type="ECO:0000313" key="1">
    <source>
        <dbReference type="EMBL" id="JAI00460.1"/>
    </source>
</evidence>
<reference evidence="1" key="1">
    <citation type="submission" date="2014-11" db="EMBL/GenBank/DDBJ databases">
        <authorList>
            <person name="Amaro Gonzalez C."/>
        </authorList>
    </citation>
    <scope>NUCLEOTIDE SEQUENCE</scope>
</reference>
<dbReference type="EMBL" id="GBXM01008118">
    <property type="protein sequence ID" value="JAI00460.1"/>
    <property type="molecule type" value="Transcribed_RNA"/>
</dbReference>
<accession>A0A0E9XCT9</accession>
<protein>
    <submittedName>
        <fullName evidence="1">Uncharacterized protein</fullName>
    </submittedName>
</protein>
<proteinExistence type="predicted"/>
<name>A0A0E9XCT9_ANGAN</name>